<keyword evidence="1" id="KW-0812">Transmembrane</keyword>
<dbReference type="Proteomes" id="UP000229433">
    <property type="component" value="Unassembled WGS sequence"/>
</dbReference>
<dbReference type="RefSeq" id="WP_099644804.1">
    <property type="nucleotide sequence ID" value="NZ_KZ319287.1"/>
</dbReference>
<organism evidence="2 3">
    <name type="scientific">Leeuwenhoekiella nanhaiensis</name>
    <dbReference type="NCBI Taxonomy" id="1655491"/>
    <lineage>
        <taxon>Bacteria</taxon>
        <taxon>Pseudomonadati</taxon>
        <taxon>Bacteroidota</taxon>
        <taxon>Flavobacteriia</taxon>
        <taxon>Flavobacteriales</taxon>
        <taxon>Flavobacteriaceae</taxon>
        <taxon>Leeuwenhoekiella</taxon>
    </lineage>
</organism>
<keyword evidence="1" id="KW-1133">Transmembrane helix</keyword>
<keyword evidence="1" id="KW-0472">Membrane</keyword>
<dbReference type="AlphaFoldDB" id="A0A2G1VWW5"/>
<proteinExistence type="predicted"/>
<evidence type="ECO:0000313" key="2">
    <source>
        <dbReference type="EMBL" id="PHQ31264.1"/>
    </source>
</evidence>
<evidence type="ECO:0000313" key="3">
    <source>
        <dbReference type="Proteomes" id="UP000229433"/>
    </source>
</evidence>
<sequence length="238" mass="27032">MKINWFYIRMVVLVLVTLFLVAFSHKRNASRKVKRVEVYFEAGANLFITEETVDKLLIQNQKALEGQAKEILDLRNLEQKLDAHAMISDADVYLTLDGVVGATVKQRKPLARVQAQESYYIDETGAAMPLSSNYSARVPLITGLTREQIDEVYPLLSYLQEDELLQKQIIGIERTKGGDYILTPRVLDYKINLGKVSGLQSKFANYKAFYQKAIKDSSLAVYKTVDLRYKGQVIGTKK</sequence>
<accession>A0A2G1VWW5</accession>
<feature type="transmembrane region" description="Helical" evidence="1">
    <location>
        <begin position="6"/>
        <end position="25"/>
    </location>
</feature>
<name>A0A2G1VWW5_9FLAO</name>
<dbReference type="GO" id="GO:0051301">
    <property type="term" value="P:cell division"/>
    <property type="evidence" value="ECO:0007669"/>
    <property type="project" value="UniProtKB-KW"/>
</dbReference>
<keyword evidence="3" id="KW-1185">Reference proteome</keyword>
<dbReference type="OrthoDB" id="1466667at2"/>
<evidence type="ECO:0000256" key="1">
    <source>
        <dbReference type="SAM" id="Phobius"/>
    </source>
</evidence>
<gene>
    <name evidence="2" type="ORF">CJ305_03345</name>
</gene>
<dbReference type="EMBL" id="NQXA01000001">
    <property type="protein sequence ID" value="PHQ31264.1"/>
    <property type="molecule type" value="Genomic_DNA"/>
</dbReference>
<reference evidence="2 3" key="1">
    <citation type="submission" date="2017-08" db="EMBL/GenBank/DDBJ databases">
        <title>The whole genome shortgun sequences of strain Leeuwenhoekiella nanhaiensis G18 from the South China Sea.</title>
        <authorList>
            <person name="Liu Q."/>
        </authorList>
    </citation>
    <scope>NUCLEOTIDE SEQUENCE [LARGE SCALE GENOMIC DNA]</scope>
    <source>
        <strain evidence="2 3">G18</strain>
    </source>
</reference>
<comment type="caution">
    <text evidence="2">The sequence shown here is derived from an EMBL/GenBank/DDBJ whole genome shotgun (WGS) entry which is preliminary data.</text>
</comment>
<protein>
    <recommendedName>
        <fullName evidence="4">Cell division protein FtsQ</fullName>
    </recommendedName>
</protein>
<evidence type="ECO:0008006" key="4">
    <source>
        <dbReference type="Google" id="ProtNLM"/>
    </source>
</evidence>